<evidence type="ECO:0008006" key="2">
    <source>
        <dbReference type="Google" id="ProtNLM"/>
    </source>
</evidence>
<protein>
    <recommendedName>
        <fullName evidence="2">MYM-type domain-containing protein</fullName>
    </recommendedName>
</protein>
<reference evidence="1" key="1">
    <citation type="journal article" date="2020" name="Nature">
        <title>Giant virus diversity and host interactions through global metagenomics.</title>
        <authorList>
            <person name="Schulz F."/>
            <person name="Roux S."/>
            <person name="Paez-Espino D."/>
            <person name="Jungbluth S."/>
            <person name="Walsh D.A."/>
            <person name="Denef V.J."/>
            <person name="McMahon K.D."/>
            <person name="Konstantinidis K.T."/>
            <person name="Eloe-Fadrosh E.A."/>
            <person name="Kyrpides N.C."/>
            <person name="Woyke T."/>
        </authorList>
    </citation>
    <scope>NUCLEOTIDE SEQUENCE</scope>
    <source>
        <strain evidence="1">GVMAG-M-3300009163-63</strain>
    </source>
</reference>
<accession>A0A6C0EZ56</accession>
<evidence type="ECO:0000313" key="1">
    <source>
        <dbReference type="EMBL" id="QHT34447.1"/>
    </source>
</evidence>
<proteinExistence type="predicted"/>
<dbReference type="EMBL" id="MN739000">
    <property type="protein sequence ID" value="QHT34447.1"/>
    <property type="molecule type" value="Genomic_DNA"/>
</dbReference>
<dbReference type="AlphaFoldDB" id="A0A6C0EZ56"/>
<name>A0A6C0EZ56_9ZZZZ</name>
<sequence length="449" mass="50560">MKKKMINAVTSCDSEPICKMTVVSVKENENNVHVNTSADLVVEAVEAVETVVVVENAEPPPVVEKKKRGRKKLIKPDLSINTSALIISADVDPNAPPPVVVHKKRGRKPRGGKIIQETLVHNNNVPELPNIILHLKCVTSDLNTANNESITSINSSDASAHENKIMCYNDQTVCGSEVCNYTDSSSTDSVDSDSPIRSMIDYQPDSNTNTHTLYDPSTFACCSATSTCDSSSSSQLFTEWKDKHKQNYQHDDSVGSDNNATMKDIWKKISQLKISYNKNDTFQIIGSHRSACFWCTCDFDTPAIYITKSMVKDTCNVYGCFCHPECAVAFLMNENIDTSIKFERYHLLNSMYGPIYNYDKSIKPAPNPYYLLNKFYGNLSIIEYRKLFKSEQLIYMVNKPLTHILPELYEDNNDFLVGNKIIQNNNIRKNQLKKKSNKTNIINEVFGVK</sequence>
<organism evidence="1">
    <name type="scientific">viral metagenome</name>
    <dbReference type="NCBI Taxonomy" id="1070528"/>
    <lineage>
        <taxon>unclassified sequences</taxon>
        <taxon>metagenomes</taxon>
        <taxon>organismal metagenomes</taxon>
    </lineage>
</organism>